<proteinExistence type="predicted"/>
<comment type="caution">
    <text evidence="3">The sequence shown here is derived from an EMBL/GenBank/DDBJ whole genome shotgun (WGS) entry which is preliminary data.</text>
</comment>
<keyword evidence="1" id="KW-0175">Coiled coil</keyword>
<dbReference type="Pfam" id="PF12773">
    <property type="entry name" value="DZR"/>
    <property type="match status" value="1"/>
</dbReference>
<evidence type="ECO:0000313" key="4">
    <source>
        <dbReference type="Proteomes" id="UP000030416"/>
    </source>
</evidence>
<dbReference type="EMBL" id="JPVN01000005">
    <property type="protein sequence ID" value="KGR79611.1"/>
    <property type="molecule type" value="Genomic_DNA"/>
</dbReference>
<dbReference type="RefSeq" id="WP_036183915.1">
    <property type="nucleotide sequence ID" value="NZ_AVDA01000005.1"/>
</dbReference>
<sequence length="140" mass="15881">MIDSIEQRVPELQELKQQLNLAKEQRINLVIKLGEITLGQLRIDEVDISLLKNISDEIIHKDVIIYQTQNAITKFAAQLHHCPNCQQQVEESAKFCGNCGTLNPYFIDPNAQQVICNTCEQLIEAQHMYCPCCGVIQEGN</sequence>
<protein>
    <recommendedName>
        <fullName evidence="2">DZANK-type domain-containing protein</fullName>
    </recommendedName>
</protein>
<dbReference type="STRING" id="1384049.CD29_05795"/>
<dbReference type="AlphaFoldDB" id="A0A0A3I481"/>
<name>A0A0A3I481_9BACL</name>
<keyword evidence="4" id="KW-1185">Reference proteome</keyword>
<accession>A0A0A3I481</accession>
<dbReference type="eggNOG" id="COG1040">
    <property type="taxonomic scope" value="Bacteria"/>
</dbReference>
<evidence type="ECO:0000313" key="3">
    <source>
        <dbReference type="EMBL" id="KGR79611.1"/>
    </source>
</evidence>
<dbReference type="Proteomes" id="UP000030416">
    <property type="component" value="Unassembled WGS sequence"/>
</dbReference>
<evidence type="ECO:0000256" key="1">
    <source>
        <dbReference type="SAM" id="Coils"/>
    </source>
</evidence>
<gene>
    <name evidence="3" type="ORF">CD29_05795</name>
</gene>
<evidence type="ECO:0000259" key="2">
    <source>
        <dbReference type="Pfam" id="PF12773"/>
    </source>
</evidence>
<feature type="domain" description="DZANK-type" evidence="2">
    <location>
        <begin position="82"/>
        <end position="134"/>
    </location>
</feature>
<feature type="coiled-coil region" evidence="1">
    <location>
        <begin position="2"/>
        <end position="32"/>
    </location>
</feature>
<dbReference type="OrthoDB" id="2922473at2"/>
<dbReference type="InterPro" id="IPR025874">
    <property type="entry name" value="DZR"/>
</dbReference>
<organism evidence="3 4">
    <name type="scientific">Ureibacillus manganicus DSM 26584</name>
    <dbReference type="NCBI Taxonomy" id="1384049"/>
    <lineage>
        <taxon>Bacteria</taxon>
        <taxon>Bacillati</taxon>
        <taxon>Bacillota</taxon>
        <taxon>Bacilli</taxon>
        <taxon>Bacillales</taxon>
        <taxon>Caryophanaceae</taxon>
        <taxon>Ureibacillus</taxon>
    </lineage>
</organism>
<reference evidence="3 4" key="1">
    <citation type="submission" date="2014-02" db="EMBL/GenBank/DDBJ databases">
        <title>Draft genome sequence of Lysinibacillus manganicus DSM 26584T.</title>
        <authorList>
            <person name="Zhang F."/>
            <person name="Wang G."/>
            <person name="Zhang L."/>
        </authorList>
    </citation>
    <scope>NUCLEOTIDE SEQUENCE [LARGE SCALE GENOMIC DNA]</scope>
    <source>
        <strain evidence="3 4">DSM 26584</strain>
    </source>
</reference>